<dbReference type="Pfam" id="PF05648">
    <property type="entry name" value="PEX11"/>
    <property type="match status" value="1"/>
</dbReference>
<dbReference type="HOGENOM" id="CLU_080291_0_0_1"/>
<evidence type="ECO:0000256" key="6">
    <source>
        <dbReference type="ARBA" id="ARBA00022989"/>
    </source>
</evidence>
<evidence type="ECO:0000256" key="9">
    <source>
        <dbReference type="SAM" id="MobiDB-lite"/>
    </source>
</evidence>
<evidence type="ECO:0000256" key="3">
    <source>
        <dbReference type="ARBA" id="ARBA00008194"/>
    </source>
</evidence>
<dbReference type="GO" id="GO:0005778">
    <property type="term" value="C:peroxisomal membrane"/>
    <property type="evidence" value="ECO:0007669"/>
    <property type="project" value="UniProtKB-SubCell"/>
</dbReference>
<feature type="compositionally biased region" description="Low complexity" evidence="9">
    <location>
        <begin position="1"/>
        <end position="15"/>
    </location>
</feature>
<comment type="subcellular location">
    <subcellularLocation>
        <location evidence="2">Peroxisome membrane</location>
        <topology evidence="2">Multi-pass membrane protein</topology>
    </subcellularLocation>
</comment>
<accession>A0A0D3FHG9</accession>
<dbReference type="Gramene" id="OBART03G14300.1">
    <property type="protein sequence ID" value="OBART03G14300.1"/>
    <property type="gene ID" value="OBART03G14300"/>
</dbReference>
<dbReference type="GO" id="GO:0044375">
    <property type="term" value="P:regulation of peroxisome size"/>
    <property type="evidence" value="ECO:0007669"/>
    <property type="project" value="UniProtKB-ARBA"/>
</dbReference>
<feature type="region of interest" description="Disordered" evidence="9">
    <location>
        <begin position="1"/>
        <end position="21"/>
    </location>
</feature>
<keyword evidence="7" id="KW-0472">Membrane</keyword>
<organism evidence="10">
    <name type="scientific">Oryza barthii</name>
    <dbReference type="NCBI Taxonomy" id="65489"/>
    <lineage>
        <taxon>Eukaryota</taxon>
        <taxon>Viridiplantae</taxon>
        <taxon>Streptophyta</taxon>
        <taxon>Embryophyta</taxon>
        <taxon>Tracheophyta</taxon>
        <taxon>Spermatophyta</taxon>
        <taxon>Magnoliopsida</taxon>
        <taxon>Liliopsida</taxon>
        <taxon>Poales</taxon>
        <taxon>Poaceae</taxon>
        <taxon>BOP clade</taxon>
        <taxon>Oryzoideae</taxon>
        <taxon>Oryzeae</taxon>
        <taxon>Oryzinae</taxon>
        <taxon>Oryza</taxon>
    </lineage>
</organism>
<dbReference type="EnsemblPlants" id="OBART03G14300.1">
    <property type="protein sequence ID" value="OBART03G14300.1"/>
    <property type="gene ID" value="OBART03G14300"/>
</dbReference>
<keyword evidence="8" id="KW-0576">Peroxisome</keyword>
<keyword evidence="5" id="KW-0812">Transmembrane</keyword>
<evidence type="ECO:0000256" key="4">
    <source>
        <dbReference type="ARBA" id="ARBA00022593"/>
    </source>
</evidence>
<keyword evidence="11" id="KW-1185">Reference proteome</keyword>
<dbReference type="PANTHER" id="PTHR12652">
    <property type="entry name" value="PEROXISOMAL BIOGENESIS FACTOR 11"/>
    <property type="match status" value="1"/>
</dbReference>
<dbReference type="GO" id="GO:0016559">
    <property type="term" value="P:peroxisome fission"/>
    <property type="evidence" value="ECO:0007669"/>
    <property type="project" value="InterPro"/>
</dbReference>
<keyword evidence="6" id="KW-1133">Transmembrane helix</keyword>
<evidence type="ECO:0000256" key="2">
    <source>
        <dbReference type="ARBA" id="ARBA00004585"/>
    </source>
</evidence>
<dbReference type="AlphaFoldDB" id="A0A0D3FHG9"/>
<dbReference type="STRING" id="65489.A0A0D3FHG9"/>
<evidence type="ECO:0000256" key="1">
    <source>
        <dbReference type="ARBA" id="ARBA00003032"/>
    </source>
</evidence>
<dbReference type="eggNOG" id="KOG4186">
    <property type="taxonomic scope" value="Eukaryota"/>
</dbReference>
<dbReference type="GO" id="GO:0042802">
    <property type="term" value="F:identical protein binding"/>
    <property type="evidence" value="ECO:0007669"/>
    <property type="project" value="UniProtKB-ARBA"/>
</dbReference>
<comment type="similarity">
    <text evidence="3">Belongs to the peroxin-11 family.</text>
</comment>
<protein>
    <submittedName>
        <fullName evidence="10">Uncharacterized protein</fullName>
    </submittedName>
</protein>
<dbReference type="Proteomes" id="UP000026960">
    <property type="component" value="Chromosome 3"/>
</dbReference>
<reference evidence="10" key="1">
    <citation type="journal article" date="2009" name="Rice">
        <title>De Novo Next Generation Sequencing of Plant Genomes.</title>
        <authorList>
            <person name="Rounsley S."/>
            <person name="Marri P.R."/>
            <person name="Yu Y."/>
            <person name="He R."/>
            <person name="Sisneros N."/>
            <person name="Goicoechea J.L."/>
            <person name="Lee S.J."/>
            <person name="Angelova A."/>
            <person name="Kudrna D."/>
            <person name="Luo M."/>
            <person name="Affourtit J."/>
            <person name="Desany B."/>
            <person name="Knight J."/>
            <person name="Niazi F."/>
            <person name="Egholm M."/>
            <person name="Wing R.A."/>
        </authorList>
    </citation>
    <scope>NUCLEOTIDE SEQUENCE [LARGE SCALE GENOMIC DNA]</scope>
    <source>
        <strain evidence="10">cv. IRGC 105608</strain>
    </source>
</reference>
<evidence type="ECO:0000313" key="10">
    <source>
        <dbReference type="EnsemblPlants" id="OBART03G14300.1"/>
    </source>
</evidence>
<comment type="function">
    <text evidence="1">Involved in peroxisomal proliferation.</text>
</comment>
<name>A0A0D3FHG9_9ORYZ</name>
<dbReference type="PANTHER" id="PTHR12652:SF50">
    <property type="entry name" value="PEROXIN 11"/>
    <property type="match status" value="1"/>
</dbReference>
<keyword evidence="4" id="KW-0962">Peroxisome biogenesis</keyword>
<evidence type="ECO:0000256" key="7">
    <source>
        <dbReference type="ARBA" id="ARBA00023136"/>
    </source>
</evidence>
<evidence type="ECO:0000256" key="8">
    <source>
        <dbReference type="ARBA" id="ARBA00023140"/>
    </source>
</evidence>
<dbReference type="PaxDb" id="65489-OBART03G14300.1"/>
<dbReference type="InterPro" id="IPR008733">
    <property type="entry name" value="PEX11"/>
</dbReference>
<proteinExistence type="inferred from homology"/>
<reference evidence="10" key="2">
    <citation type="submission" date="2015-03" db="UniProtKB">
        <authorList>
            <consortium name="EnsemblPlants"/>
        </authorList>
    </citation>
    <scope>IDENTIFICATION</scope>
</reference>
<evidence type="ECO:0000313" key="11">
    <source>
        <dbReference type="Proteomes" id="UP000026960"/>
    </source>
</evidence>
<sequence length="254" mass="27476">MVTAAGSPSSSSARKPASRPRLPRRDILVHVEAYLSRRDGVDNLLKVSLYAARLALALAAGQPPLPHAATARLRSFESSVGLSRKAFRLGKFVQSINALRTAAYHPHPHVHPLLVLLAYGGQGVYNFLEQFAWLAKAGLLPARLLPRRLHRIGVWAQLLAHVGSIAIKLEEVAELECGVEARLEEGCGEESEVVRTLSRKLLLKRMSLVQDMVDSAMTVGDVTGRKGLLGSSTLMASAGLLSALISVHKNWNSC</sequence>
<evidence type="ECO:0000256" key="5">
    <source>
        <dbReference type="ARBA" id="ARBA00022692"/>
    </source>
</evidence>